<dbReference type="Proteomes" id="UP001214441">
    <property type="component" value="Unassembled WGS sequence"/>
</dbReference>
<evidence type="ECO:0000259" key="6">
    <source>
        <dbReference type="PROSITE" id="PS50977"/>
    </source>
</evidence>
<dbReference type="Gene3D" id="1.10.357.10">
    <property type="entry name" value="Tetracycline Repressor, domain 2"/>
    <property type="match status" value="1"/>
</dbReference>
<dbReference type="Gene3D" id="1.10.10.60">
    <property type="entry name" value="Homeodomain-like"/>
    <property type="match status" value="1"/>
</dbReference>
<evidence type="ECO:0000313" key="7">
    <source>
        <dbReference type="EMBL" id="MDJ1134165.1"/>
    </source>
</evidence>
<dbReference type="InterPro" id="IPR001647">
    <property type="entry name" value="HTH_TetR"/>
</dbReference>
<dbReference type="PANTHER" id="PTHR30055:SF148">
    <property type="entry name" value="TETR-FAMILY TRANSCRIPTIONAL REGULATOR"/>
    <property type="match status" value="1"/>
</dbReference>
<gene>
    <name evidence="7" type="ORF">NMN56_019775</name>
</gene>
<dbReference type="InterPro" id="IPR011075">
    <property type="entry name" value="TetR_C"/>
</dbReference>
<evidence type="ECO:0000256" key="4">
    <source>
        <dbReference type="PROSITE-ProRule" id="PRU00335"/>
    </source>
</evidence>
<name>A0ABT6ZYL9_9ACTN</name>
<comment type="caution">
    <text evidence="7">The sequence shown here is derived from an EMBL/GenBank/DDBJ whole genome shotgun (WGS) entry which is preliminary data.</text>
</comment>
<evidence type="ECO:0000256" key="5">
    <source>
        <dbReference type="SAM" id="MobiDB-lite"/>
    </source>
</evidence>
<dbReference type="EMBL" id="JANCPR020000019">
    <property type="protein sequence ID" value="MDJ1134165.1"/>
    <property type="molecule type" value="Genomic_DNA"/>
</dbReference>
<dbReference type="InterPro" id="IPR050109">
    <property type="entry name" value="HTH-type_TetR-like_transc_reg"/>
</dbReference>
<evidence type="ECO:0000256" key="2">
    <source>
        <dbReference type="ARBA" id="ARBA00023125"/>
    </source>
</evidence>
<sequence>MVNTPNGTPAGARPAARQRSGRPRDERIDAAVPKAVMEILSETGYANLTLEAVAARAGTSKPALRRRWQSRQHLVVDALATTIGTQPTPDTGCTHCDLIAGIGTLSQAFTTTVGRRTLPALVADLADDPELESAFLDKFFHPRRASTAEALRRGIQRGDIRADADIDLLLDMLASTTYYRVLFAHLPVTATLAEDVVKLVLGGVATEQWRVRSGGVDGT</sequence>
<proteinExistence type="predicted"/>
<keyword evidence="2 4" id="KW-0238">DNA-binding</keyword>
<dbReference type="Pfam" id="PF00440">
    <property type="entry name" value="TetR_N"/>
    <property type="match status" value="1"/>
</dbReference>
<organism evidence="7 8">
    <name type="scientific">Streptomyces iconiensis</name>
    <dbReference type="NCBI Taxonomy" id="1384038"/>
    <lineage>
        <taxon>Bacteria</taxon>
        <taxon>Bacillati</taxon>
        <taxon>Actinomycetota</taxon>
        <taxon>Actinomycetes</taxon>
        <taxon>Kitasatosporales</taxon>
        <taxon>Streptomycetaceae</taxon>
        <taxon>Streptomyces</taxon>
    </lineage>
</organism>
<dbReference type="SUPFAM" id="SSF46689">
    <property type="entry name" value="Homeodomain-like"/>
    <property type="match status" value="1"/>
</dbReference>
<dbReference type="Pfam" id="PF16859">
    <property type="entry name" value="TetR_C_11"/>
    <property type="match status" value="1"/>
</dbReference>
<keyword evidence="3" id="KW-0804">Transcription</keyword>
<dbReference type="RefSeq" id="WP_274045948.1">
    <property type="nucleotide sequence ID" value="NZ_JANCPR020000019.1"/>
</dbReference>
<dbReference type="InterPro" id="IPR009057">
    <property type="entry name" value="Homeodomain-like_sf"/>
</dbReference>
<dbReference type="SUPFAM" id="SSF48498">
    <property type="entry name" value="Tetracyclin repressor-like, C-terminal domain"/>
    <property type="match status" value="1"/>
</dbReference>
<accession>A0ABT6ZYL9</accession>
<feature type="DNA-binding region" description="H-T-H motif" evidence="4">
    <location>
        <begin position="49"/>
        <end position="68"/>
    </location>
</feature>
<reference evidence="7 8" key="1">
    <citation type="submission" date="2023-05" db="EMBL/GenBank/DDBJ databases">
        <title>Streptantibioticus silvisoli sp. nov., acidotolerant actinomycetes 1 from pine litter.</title>
        <authorList>
            <person name="Swiecimska M."/>
            <person name="Golinska P."/>
            <person name="Sangal V."/>
            <person name="Wachnowicz B."/>
            <person name="Goodfellow M."/>
        </authorList>
    </citation>
    <scope>NUCLEOTIDE SEQUENCE [LARGE SCALE GENOMIC DNA]</scope>
    <source>
        <strain evidence="7 8">DSM 42109</strain>
    </source>
</reference>
<feature type="region of interest" description="Disordered" evidence="5">
    <location>
        <begin position="1"/>
        <end position="29"/>
    </location>
</feature>
<dbReference type="PANTHER" id="PTHR30055">
    <property type="entry name" value="HTH-TYPE TRANSCRIPTIONAL REGULATOR RUTR"/>
    <property type="match status" value="1"/>
</dbReference>
<evidence type="ECO:0000256" key="3">
    <source>
        <dbReference type="ARBA" id="ARBA00023163"/>
    </source>
</evidence>
<evidence type="ECO:0000256" key="1">
    <source>
        <dbReference type="ARBA" id="ARBA00023015"/>
    </source>
</evidence>
<protein>
    <submittedName>
        <fullName evidence="7">TetR/AcrR family transcriptional regulator</fullName>
    </submittedName>
</protein>
<keyword evidence="8" id="KW-1185">Reference proteome</keyword>
<dbReference type="PROSITE" id="PS50977">
    <property type="entry name" value="HTH_TETR_2"/>
    <property type="match status" value="1"/>
</dbReference>
<feature type="domain" description="HTH tetR-type" evidence="6">
    <location>
        <begin position="26"/>
        <end position="86"/>
    </location>
</feature>
<evidence type="ECO:0000313" key="8">
    <source>
        <dbReference type="Proteomes" id="UP001214441"/>
    </source>
</evidence>
<dbReference type="InterPro" id="IPR036271">
    <property type="entry name" value="Tet_transcr_reg_TetR-rel_C_sf"/>
</dbReference>
<keyword evidence="1" id="KW-0805">Transcription regulation</keyword>